<comment type="similarity">
    <text evidence="1">Belongs to the Gfo/Idh/MocA family.</text>
</comment>
<dbReference type="KEGG" id="cbab:SMCB_1025"/>
<organism evidence="5 6">
    <name type="scientific">Serpentinimonas maccroryi</name>
    <dbReference type="NCBI Taxonomy" id="1458426"/>
    <lineage>
        <taxon>Bacteria</taxon>
        <taxon>Pseudomonadati</taxon>
        <taxon>Pseudomonadota</taxon>
        <taxon>Betaproteobacteria</taxon>
        <taxon>Burkholderiales</taxon>
        <taxon>Comamonadaceae</taxon>
        <taxon>Serpentinimonas</taxon>
    </lineage>
</organism>
<gene>
    <name evidence="5" type="ORF">SMCB_1025</name>
</gene>
<evidence type="ECO:0000313" key="6">
    <source>
        <dbReference type="Proteomes" id="UP000066014"/>
    </source>
</evidence>
<evidence type="ECO:0000256" key="2">
    <source>
        <dbReference type="ARBA" id="ARBA00023002"/>
    </source>
</evidence>
<name>A0A060NUN5_9BURK</name>
<dbReference type="GO" id="GO:0016491">
    <property type="term" value="F:oxidoreductase activity"/>
    <property type="evidence" value="ECO:0007669"/>
    <property type="project" value="UniProtKB-KW"/>
</dbReference>
<dbReference type="HOGENOM" id="CLU_023194_19_1_4"/>
<dbReference type="InterPro" id="IPR000683">
    <property type="entry name" value="Gfo/Idh/MocA-like_OxRdtase_N"/>
</dbReference>
<dbReference type="Gene3D" id="3.40.50.720">
    <property type="entry name" value="NAD(P)-binding Rossmann-like Domain"/>
    <property type="match status" value="1"/>
</dbReference>
<dbReference type="Gene3D" id="3.30.360.10">
    <property type="entry name" value="Dihydrodipicolinate Reductase, domain 2"/>
    <property type="match status" value="1"/>
</dbReference>
<feature type="domain" description="Gfo/Idh/MocA-like oxidoreductase N-terminal" evidence="3">
    <location>
        <begin position="7"/>
        <end position="131"/>
    </location>
</feature>
<accession>A0A060NUN5</accession>
<dbReference type="Pfam" id="PF01408">
    <property type="entry name" value="GFO_IDH_MocA"/>
    <property type="match status" value="1"/>
</dbReference>
<dbReference type="RefSeq" id="WP_045535542.1">
    <property type="nucleotide sequence ID" value="NZ_AP014569.1"/>
</dbReference>
<reference evidence="5 6" key="1">
    <citation type="journal article" date="2014" name="Nat. Commun.">
        <title>Physiological and genomic features of highly alkaliphilic hydrogen-utilizing Betaproteobacteria from a continental serpentinizing site.</title>
        <authorList>
            <person name="Suzuki S."/>
            <person name="Kuenen J.G."/>
            <person name="Schipper K."/>
            <person name="van der Velde S."/>
            <person name="Ishii S."/>
            <person name="Wu A."/>
            <person name="Sorokin D.Y."/>
            <person name="Tenney A."/>
            <person name="Meng X.Y."/>
            <person name="Morrill P.L."/>
            <person name="Kamagata Y."/>
            <person name="Muyzer G."/>
            <person name="Nealson K.H."/>
        </authorList>
    </citation>
    <scope>NUCLEOTIDE SEQUENCE [LARGE SCALE GENOMIC DNA]</scope>
    <source>
        <strain evidence="5 6">B1</strain>
    </source>
</reference>
<keyword evidence="6" id="KW-1185">Reference proteome</keyword>
<dbReference type="InterPro" id="IPR036291">
    <property type="entry name" value="NAD(P)-bd_dom_sf"/>
</dbReference>
<dbReference type="Proteomes" id="UP000066014">
    <property type="component" value="Chromosome"/>
</dbReference>
<evidence type="ECO:0000313" key="5">
    <source>
        <dbReference type="EMBL" id="BAO83253.1"/>
    </source>
</evidence>
<dbReference type="SUPFAM" id="SSF55347">
    <property type="entry name" value="Glyceraldehyde-3-phosphate dehydrogenase-like, C-terminal domain"/>
    <property type="match status" value="1"/>
</dbReference>
<dbReference type="PANTHER" id="PTHR43708">
    <property type="entry name" value="CONSERVED EXPRESSED OXIDOREDUCTASE (EUROFUNG)"/>
    <property type="match status" value="1"/>
</dbReference>
<feature type="domain" description="GFO/IDH/MocA-like oxidoreductase" evidence="4">
    <location>
        <begin position="140"/>
        <end position="257"/>
    </location>
</feature>
<keyword evidence="2" id="KW-0560">Oxidoreductase</keyword>
<dbReference type="PANTHER" id="PTHR43708:SF5">
    <property type="entry name" value="CONSERVED EXPRESSED OXIDOREDUCTASE (EUROFUNG)-RELATED"/>
    <property type="match status" value="1"/>
</dbReference>
<dbReference type="OrthoDB" id="9774191at2"/>
<dbReference type="AlphaFoldDB" id="A0A060NUN5"/>
<dbReference type="InterPro" id="IPR051317">
    <property type="entry name" value="Gfo/Idh/MocA_oxidoreduct"/>
</dbReference>
<dbReference type="EMBL" id="AP014569">
    <property type="protein sequence ID" value="BAO83253.1"/>
    <property type="molecule type" value="Genomic_DNA"/>
</dbReference>
<evidence type="ECO:0000259" key="3">
    <source>
        <dbReference type="Pfam" id="PF01408"/>
    </source>
</evidence>
<proteinExistence type="inferred from homology"/>
<dbReference type="STRING" id="1458426.SMCB_1025"/>
<evidence type="ECO:0000259" key="4">
    <source>
        <dbReference type="Pfam" id="PF22725"/>
    </source>
</evidence>
<dbReference type="InterPro" id="IPR055170">
    <property type="entry name" value="GFO_IDH_MocA-like_dom"/>
</dbReference>
<dbReference type="Pfam" id="PF22725">
    <property type="entry name" value="GFO_IDH_MocA_C3"/>
    <property type="match status" value="1"/>
</dbReference>
<evidence type="ECO:0000256" key="1">
    <source>
        <dbReference type="ARBA" id="ARBA00010928"/>
    </source>
</evidence>
<dbReference type="SUPFAM" id="SSF51735">
    <property type="entry name" value="NAD(P)-binding Rossmann-fold domains"/>
    <property type="match status" value="1"/>
</dbReference>
<sequence>MPNPAAIGVALVGWGYAASTIHAPLIAATEGLELVGVVSSRHASLPSSLAPALRQALLGCVWYPDLASMLRQPKVQLVVLATPNDTHFPLAQEALAAGKHVVIDKPFALTLVQADALIAQAQITRRLLTVFHNRRWDSDFLEIKQLLADSRLGRVTHVESRFERFRPQVRLRWRESAQAGAGLWYDLGPHLLDQALQLFGEPESIQLHTQHQREGALSDDWFHALLRYPRHCMVLQASMLAAYPGPRWTVHGTQGSYLRPHGDSQEEALKAGRWPASDAYWGQGDAPGGLTLVQPDGVLHQQTPGASTGDWRQFYTQLASALSGRSGEPPVTALQARSVMDWLERGWRSAPGCTHQFSS</sequence>
<protein>
    <submittedName>
        <fullName evidence="5">Predicted dehydrogenase and related protein</fullName>
    </submittedName>
</protein>
<dbReference type="GO" id="GO:0000166">
    <property type="term" value="F:nucleotide binding"/>
    <property type="evidence" value="ECO:0007669"/>
    <property type="project" value="InterPro"/>
</dbReference>
<dbReference type="NCBIfam" id="NF008607">
    <property type="entry name" value="PRK11579.1"/>
    <property type="match status" value="1"/>
</dbReference>